<dbReference type="GO" id="GO:0004497">
    <property type="term" value="F:monooxygenase activity"/>
    <property type="evidence" value="ECO:0007669"/>
    <property type="project" value="UniProtKB-KW"/>
</dbReference>
<keyword evidence="4" id="KW-0560">Oxidoreductase</keyword>
<keyword evidence="2" id="KW-0285">Flavoprotein</keyword>
<dbReference type="InterPro" id="IPR050493">
    <property type="entry name" value="FAD-dep_Monooxygenase_BioMet"/>
</dbReference>
<evidence type="ECO:0000313" key="7">
    <source>
        <dbReference type="EMBL" id="RHW39384.1"/>
    </source>
</evidence>
<name>A0A396SDI8_9BACL</name>
<protein>
    <submittedName>
        <fullName evidence="7">FAD-dependent monooxygenase</fullName>
    </submittedName>
</protein>
<comment type="caution">
    <text evidence="7">The sequence shown here is derived from an EMBL/GenBank/DDBJ whole genome shotgun (WGS) entry which is preliminary data.</text>
</comment>
<dbReference type="Pfam" id="PF01494">
    <property type="entry name" value="FAD_binding_3"/>
    <property type="match status" value="1"/>
</dbReference>
<accession>A0A396SDI8</accession>
<evidence type="ECO:0000256" key="4">
    <source>
        <dbReference type="ARBA" id="ARBA00023002"/>
    </source>
</evidence>
<dbReference type="PRINTS" id="PR00420">
    <property type="entry name" value="RNGMNOXGNASE"/>
</dbReference>
<dbReference type="AlphaFoldDB" id="A0A396SDI8"/>
<feature type="domain" description="FAD-binding" evidence="6">
    <location>
        <begin position="7"/>
        <end position="344"/>
    </location>
</feature>
<evidence type="ECO:0000259" key="6">
    <source>
        <dbReference type="Pfam" id="PF01494"/>
    </source>
</evidence>
<dbReference type="RefSeq" id="WP_118874396.1">
    <property type="nucleotide sequence ID" value="NZ_QWEI01000001.1"/>
</dbReference>
<organism evidence="7 8">
    <name type="scientific">Ureibacillus yapensis</name>
    <dbReference type="NCBI Taxonomy" id="2304605"/>
    <lineage>
        <taxon>Bacteria</taxon>
        <taxon>Bacillati</taxon>
        <taxon>Bacillota</taxon>
        <taxon>Bacilli</taxon>
        <taxon>Bacillales</taxon>
        <taxon>Caryophanaceae</taxon>
        <taxon>Ureibacillus</taxon>
    </lineage>
</organism>
<keyword evidence="3" id="KW-0274">FAD</keyword>
<dbReference type="PANTHER" id="PTHR13789">
    <property type="entry name" value="MONOOXYGENASE"/>
    <property type="match status" value="1"/>
</dbReference>
<dbReference type="GO" id="GO:0071949">
    <property type="term" value="F:FAD binding"/>
    <property type="evidence" value="ECO:0007669"/>
    <property type="project" value="InterPro"/>
</dbReference>
<dbReference type="PANTHER" id="PTHR13789:SF318">
    <property type="entry name" value="GERANYLGERANYL DIPHOSPHATE REDUCTASE"/>
    <property type="match status" value="1"/>
</dbReference>
<dbReference type="OrthoDB" id="9766816at2"/>
<dbReference type="Gene3D" id="3.50.50.60">
    <property type="entry name" value="FAD/NAD(P)-binding domain"/>
    <property type="match status" value="1"/>
</dbReference>
<keyword evidence="5 7" id="KW-0503">Monooxygenase</keyword>
<evidence type="ECO:0000256" key="1">
    <source>
        <dbReference type="ARBA" id="ARBA00001974"/>
    </source>
</evidence>
<evidence type="ECO:0000256" key="5">
    <source>
        <dbReference type="ARBA" id="ARBA00023033"/>
    </source>
</evidence>
<gene>
    <name evidence="7" type="ORF">D1B33_00635</name>
</gene>
<dbReference type="EMBL" id="QWEI01000001">
    <property type="protein sequence ID" value="RHW39384.1"/>
    <property type="molecule type" value="Genomic_DNA"/>
</dbReference>
<evidence type="ECO:0000313" key="8">
    <source>
        <dbReference type="Proteomes" id="UP000265692"/>
    </source>
</evidence>
<dbReference type="SUPFAM" id="SSF51905">
    <property type="entry name" value="FAD/NAD(P)-binding domain"/>
    <property type="match status" value="1"/>
</dbReference>
<evidence type="ECO:0000256" key="3">
    <source>
        <dbReference type="ARBA" id="ARBA00022827"/>
    </source>
</evidence>
<dbReference type="Proteomes" id="UP000265692">
    <property type="component" value="Unassembled WGS sequence"/>
</dbReference>
<dbReference type="InterPro" id="IPR036188">
    <property type="entry name" value="FAD/NAD-bd_sf"/>
</dbReference>
<sequence>MAAKSLRVAIIGSGIAGASAAVALKAKGIRADVYEQAPVLGEVGAGIGIRQPSIRAIKKWGIFEEFDKVTCESPRMQIIAGEDNVIIEENWPILTDPTERFPRLIHRADLLDSLTAQIPADQLHLDHRLVDVEEKDETVEVTFANGKKIEVDVLIAADGIRSPVRDKVLGKKEPVFSGYVAHRALVPFDDALGMACEDNTLRIYVDGDNSYYLLPLLNGRRQVSVDITIPGENELRPVYTKEQLLEGIKGFGPTLQKIIENIDMNKIVSRPLSDLEPFDVWSTKTITVIGDAAHAMLHNQGQGANMAIQDADVLADVLGEVAEGKSTVAEALKSYEEQRKPITKLYQNLSRLFPTEQAKTAFPEKEHLEVGK</sequence>
<dbReference type="InterPro" id="IPR002938">
    <property type="entry name" value="FAD-bd"/>
</dbReference>
<comment type="cofactor">
    <cofactor evidence="1">
        <name>FAD</name>
        <dbReference type="ChEBI" id="CHEBI:57692"/>
    </cofactor>
</comment>
<reference evidence="7 8" key="1">
    <citation type="submission" date="2018-08" db="EMBL/GenBank/DDBJ databases">
        <title>Lysinibacillus sp. YLB-03 draft genome sequence.</title>
        <authorList>
            <person name="Yu L."/>
        </authorList>
    </citation>
    <scope>NUCLEOTIDE SEQUENCE [LARGE SCALE GENOMIC DNA]</scope>
    <source>
        <strain evidence="7 8">YLB-03</strain>
    </source>
</reference>
<keyword evidence="8" id="KW-1185">Reference proteome</keyword>
<evidence type="ECO:0000256" key="2">
    <source>
        <dbReference type="ARBA" id="ARBA00022630"/>
    </source>
</evidence>
<proteinExistence type="predicted"/>